<evidence type="ECO:0000313" key="1">
    <source>
        <dbReference type="EMBL" id="PSS27122.1"/>
    </source>
</evidence>
<protein>
    <recommendedName>
        <fullName evidence="3">Restriction endonuclease domain-containing protein</fullName>
    </recommendedName>
</protein>
<sequence>MSPSSASGSKSSREITSVPSAGFLEGLPEESISHGFANIHIHEQMRERQQNLYQNKTENQFLIYSNVPYEVIQQLDEDRIVKGSRISYDLQTKALVIKIVASEAHEMANRLFELLLYDKLGQMGLPNSLEPRGSARRIFGDFVKEPDSSWGPASLLGSPLVLSAVLEVGLSESARRMEADSRRWIEAKDSSVRLAIAMDIDQRSPKISIEVWERVSQSPPRKTRAYRATAAKVLQVDISRLNGTTTANANLILSFRNLLLRPADPANPLEHDIDITPQDLESLAEDIWKAQGFIP</sequence>
<reference evidence="1 2" key="1">
    <citation type="journal article" date="2018" name="New Phytol.">
        <title>Comparative genomics and transcriptomics depict ericoid mycorrhizal fungi as versatile saprotrophs and plant mutualists.</title>
        <authorList>
            <person name="Martino E."/>
            <person name="Morin E."/>
            <person name="Grelet G.A."/>
            <person name="Kuo A."/>
            <person name="Kohler A."/>
            <person name="Daghino S."/>
            <person name="Barry K.W."/>
            <person name="Cichocki N."/>
            <person name="Clum A."/>
            <person name="Dockter R.B."/>
            <person name="Hainaut M."/>
            <person name="Kuo R.C."/>
            <person name="LaButti K."/>
            <person name="Lindahl B.D."/>
            <person name="Lindquist E.A."/>
            <person name="Lipzen A."/>
            <person name="Khouja H.R."/>
            <person name="Magnuson J."/>
            <person name="Murat C."/>
            <person name="Ohm R.A."/>
            <person name="Singer S.W."/>
            <person name="Spatafora J.W."/>
            <person name="Wang M."/>
            <person name="Veneault-Fourrey C."/>
            <person name="Henrissat B."/>
            <person name="Grigoriev I.V."/>
            <person name="Martin F.M."/>
            <person name="Perotto S."/>
        </authorList>
    </citation>
    <scope>NUCLEOTIDE SEQUENCE [LARGE SCALE GENOMIC DNA]</scope>
    <source>
        <strain evidence="1 2">ATCC 22711</strain>
    </source>
</reference>
<dbReference type="RefSeq" id="XP_024724647.1">
    <property type="nucleotide sequence ID" value="XM_024864935.1"/>
</dbReference>
<gene>
    <name evidence="1" type="ORF">M430DRAFT_23613</name>
</gene>
<keyword evidence="2" id="KW-1185">Reference proteome</keyword>
<dbReference type="Proteomes" id="UP000241818">
    <property type="component" value="Unassembled WGS sequence"/>
</dbReference>
<name>A0A2T3BCN1_AMORE</name>
<dbReference type="EMBL" id="KZ679006">
    <property type="protein sequence ID" value="PSS27122.1"/>
    <property type="molecule type" value="Genomic_DNA"/>
</dbReference>
<dbReference type="InParanoid" id="A0A2T3BCN1"/>
<proteinExistence type="predicted"/>
<evidence type="ECO:0000313" key="2">
    <source>
        <dbReference type="Proteomes" id="UP000241818"/>
    </source>
</evidence>
<evidence type="ECO:0008006" key="3">
    <source>
        <dbReference type="Google" id="ProtNLM"/>
    </source>
</evidence>
<dbReference type="OrthoDB" id="3438909at2759"/>
<dbReference type="AlphaFoldDB" id="A0A2T3BCN1"/>
<organism evidence="1 2">
    <name type="scientific">Amorphotheca resinae ATCC 22711</name>
    <dbReference type="NCBI Taxonomy" id="857342"/>
    <lineage>
        <taxon>Eukaryota</taxon>
        <taxon>Fungi</taxon>
        <taxon>Dikarya</taxon>
        <taxon>Ascomycota</taxon>
        <taxon>Pezizomycotina</taxon>
        <taxon>Leotiomycetes</taxon>
        <taxon>Helotiales</taxon>
        <taxon>Amorphothecaceae</taxon>
        <taxon>Amorphotheca</taxon>
    </lineage>
</organism>
<accession>A0A2T3BCN1</accession>
<dbReference type="GeneID" id="36573016"/>